<evidence type="ECO:0000313" key="5">
    <source>
        <dbReference type="Proteomes" id="UP000237271"/>
    </source>
</evidence>
<dbReference type="InterPro" id="IPR041577">
    <property type="entry name" value="RT_RNaseH_2"/>
</dbReference>
<proteinExistence type="predicted"/>
<organism evidence="4 5">
    <name type="scientific">Phytophthora palmivora</name>
    <dbReference type="NCBI Taxonomy" id="4796"/>
    <lineage>
        <taxon>Eukaryota</taxon>
        <taxon>Sar</taxon>
        <taxon>Stramenopiles</taxon>
        <taxon>Oomycota</taxon>
        <taxon>Peronosporomycetes</taxon>
        <taxon>Peronosporales</taxon>
        <taxon>Peronosporaceae</taxon>
        <taxon>Phytophthora</taxon>
    </lineage>
</organism>
<dbReference type="OrthoDB" id="427924at2759"/>
<comment type="caution">
    <text evidence="4">The sequence shown here is derived from an EMBL/GenBank/DDBJ whole genome shotgun (WGS) entry which is preliminary data.</text>
</comment>
<evidence type="ECO:0000313" key="4">
    <source>
        <dbReference type="EMBL" id="POM79296.1"/>
    </source>
</evidence>
<evidence type="ECO:0000259" key="3">
    <source>
        <dbReference type="Pfam" id="PF17919"/>
    </source>
</evidence>
<dbReference type="Proteomes" id="UP000237271">
    <property type="component" value="Unassembled WGS sequence"/>
</dbReference>
<evidence type="ECO:0000256" key="2">
    <source>
        <dbReference type="SAM" id="MobiDB-lite"/>
    </source>
</evidence>
<dbReference type="Pfam" id="PF17919">
    <property type="entry name" value="RT_RNaseH_2"/>
    <property type="match status" value="1"/>
</dbReference>
<dbReference type="EMBL" id="NCKW01001816">
    <property type="protein sequence ID" value="POM79296.1"/>
    <property type="molecule type" value="Genomic_DNA"/>
</dbReference>
<dbReference type="InterPro" id="IPR043502">
    <property type="entry name" value="DNA/RNA_pol_sf"/>
</dbReference>
<dbReference type="InterPro" id="IPR050951">
    <property type="entry name" value="Retrovirus_Pol_polyprotein"/>
</dbReference>
<feature type="compositionally biased region" description="Polar residues" evidence="2">
    <location>
        <begin position="148"/>
        <end position="164"/>
    </location>
</feature>
<protein>
    <recommendedName>
        <fullName evidence="3">Reverse transcriptase/retrotransposon-derived protein RNase H-like domain-containing protein</fullName>
    </recommendedName>
</protein>
<gene>
    <name evidence="4" type="ORF">PHPALM_3080</name>
</gene>
<keyword evidence="1" id="KW-0511">Multifunctional enzyme</keyword>
<dbReference type="GO" id="GO:0003824">
    <property type="term" value="F:catalytic activity"/>
    <property type="evidence" value="ECO:0007669"/>
    <property type="project" value="UniProtKB-KW"/>
</dbReference>
<feature type="region of interest" description="Disordered" evidence="2">
    <location>
        <begin position="148"/>
        <end position="171"/>
    </location>
</feature>
<dbReference type="PANTHER" id="PTHR37984:SF5">
    <property type="entry name" value="PROTEIN NYNRIN-LIKE"/>
    <property type="match status" value="1"/>
</dbReference>
<keyword evidence="5" id="KW-1185">Reference proteome</keyword>
<name>A0A2P4YNE5_9STRA</name>
<dbReference type="PANTHER" id="PTHR37984">
    <property type="entry name" value="PROTEIN CBG26694"/>
    <property type="match status" value="1"/>
</dbReference>
<dbReference type="SUPFAM" id="SSF56672">
    <property type="entry name" value="DNA/RNA polymerases"/>
    <property type="match status" value="1"/>
</dbReference>
<reference evidence="4 5" key="1">
    <citation type="journal article" date="2017" name="Genome Biol. Evol.">
        <title>Phytophthora megakarya and P. palmivora, closely related causal agents of cacao black pod rot, underwent increases in genome sizes and gene numbers by different mechanisms.</title>
        <authorList>
            <person name="Ali S.S."/>
            <person name="Shao J."/>
            <person name="Lary D.J."/>
            <person name="Kronmiller B."/>
            <person name="Shen D."/>
            <person name="Strem M.D."/>
            <person name="Amoako-Attah I."/>
            <person name="Akrofi A.Y."/>
            <person name="Begoude B.A."/>
            <person name="Ten Hoopen G.M."/>
            <person name="Coulibaly K."/>
            <person name="Kebe B.I."/>
            <person name="Melnick R.L."/>
            <person name="Guiltinan M.J."/>
            <person name="Tyler B.M."/>
            <person name="Meinhardt L.W."/>
            <person name="Bailey B.A."/>
        </authorList>
    </citation>
    <scope>NUCLEOTIDE SEQUENCE [LARGE SCALE GENOMIC DNA]</scope>
    <source>
        <strain evidence="5">sbr112.9</strain>
    </source>
</reference>
<accession>A0A2P4YNE5</accession>
<dbReference type="AlphaFoldDB" id="A0A2P4YNE5"/>
<feature type="domain" description="Reverse transcriptase/retrotransposon-derived protein RNase H-like" evidence="3">
    <location>
        <begin position="56"/>
        <end position="141"/>
    </location>
</feature>
<sequence>MGYLTCERVGATILGWFATKSLEYLGHDLSRDAGQPLQRLVSAVQEFSRPKDAVEAKRPVKWVLTLKPLLIYPNFTLPFRVAADASTVGRVACFMPDHGQSLQPVVYASKVNSVAESKYVITNLECLAVVWTIKPFRPYLPYNDVQPSDESQALTRDGSQSKNMIASYPTVGSRKTRSLDKSVNRWVQSKDQCAESSNDEQVRTAAGDGVATLMVVLSDQVDATSRLGAVPERVTLTRMRTKGRFRLAREAKSRTMGGRCELQCRDNVKEQATSMEGKSFGDLRSRARAKPRYVGERAQEYDELWAAN</sequence>
<evidence type="ECO:0000256" key="1">
    <source>
        <dbReference type="ARBA" id="ARBA00023268"/>
    </source>
</evidence>